<keyword evidence="3" id="KW-1185">Reference proteome</keyword>
<comment type="caution">
    <text evidence="2">The sequence shown here is derived from an EMBL/GenBank/DDBJ whole genome shotgun (WGS) entry which is preliminary data.</text>
</comment>
<protein>
    <submittedName>
        <fullName evidence="2">Uncharacterized protein</fullName>
    </submittedName>
</protein>
<sequence length="63" mass="6737">MTPSTEYRTRPFSRPGTGPLTPFPPPARIALHAVRFRLQLSCGGVARFLAPLGAPRGGRFACG</sequence>
<proteinExistence type="predicted"/>
<reference evidence="2" key="1">
    <citation type="submission" date="2021-05" db="EMBL/GenBank/DDBJ databases">
        <authorList>
            <person name="Arsene-Ploetze F."/>
        </authorList>
    </citation>
    <scope>NUCLEOTIDE SEQUENCE</scope>
    <source>
        <strain evidence="2">DSM 42138</strain>
    </source>
</reference>
<evidence type="ECO:0000313" key="2">
    <source>
        <dbReference type="EMBL" id="CAG6398843.1"/>
    </source>
</evidence>
<gene>
    <name evidence="2" type="ORF">SCOCK_790015</name>
</gene>
<evidence type="ECO:0000313" key="3">
    <source>
        <dbReference type="Proteomes" id="UP001152519"/>
    </source>
</evidence>
<name>A0A9W4DYH6_9ACTN</name>
<evidence type="ECO:0000256" key="1">
    <source>
        <dbReference type="SAM" id="MobiDB-lite"/>
    </source>
</evidence>
<organism evidence="2 3">
    <name type="scientific">Actinacidiphila cocklensis</name>
    <dbReference type="NCBI Taxonomy" id="887465"/>
    <lineage>
        <taxon>Bacteria</taxon>
        <taxon>Bacillati</taxon>
        <taxon>Actinomycetota</taxon>
        <taxon>Actinomycetes</taxon>
        <taxon>Kitasatosporales</taxon>
        <taxon>Streptomycetaceae</taxon>
        <taxon>Actinacidiphila</taxon>
    </lineage>
</organism>
<dbReference type="EMBL" id="CAJSLV010000113">
    <property type="protein sequence ID" value="CAG6398843.1"/>
    <property type="molecule type" value="Genomic_DNA"/>
</dbReference>
<dbReference type="AlphaFoldDB" id="A0A9W4DYH6"/>
<dbReference type="Proteomes" id="UP001152519">
    <property type="component" value="Unassembled WGS sequence"/>
</dbReference>
<feature type="region of interest" description="Disordered" evidence="1">
    <location>
        <begin position="1"/>
        <end position="24"/>
    </location>
</feature>
<accession>A0A9W4DYH6</accession>